<dbReference type="eggNOG" id="COG1233">
    <property type="taxonomic scope" value="Bacteria"/>
</dbReference>
<dbReference type="AlphaFoldDB" id="T0HA44"/>
<evidence type="ECO:0000256" key="1">
    <source>
        <dbReference type="ARBA" id="ARBA00037217"/>
    </source>
</evidence>
<keyword evidence="6" id="KW-1185">Reference proteome</keyword>
<dbReference type="Pfam" id="PF01593">
    <property type="entry name" value="Amino_oxidase"/>
    <property type="match status" value="1"/>
</dbReference>
<evidence type="ECO:0000313" key="5">
    <source>
        <dbReference type="EMBL" id="EQB09003.1"/>
    </source>
</evidence>
<organism evidence="5 6">
    <name type="scientific">Novosphingobium lindaniclasticum LE124</name>
    <dbReference type="NCBI Taxonomy" id="1096930"/>
    <lineage>
        <taxon>Bacteria</taxon>
        <taxon>Pseudomonadati</taxon>
        <taxon>Pseudomonadota</taxon>
        <taxon>Alphaproteobacteria</taxon>
        <taxon>Sphingomonadales</taxon>
        <taxon>Sphingomonadaceae</taxon>
        <taxon>Novosphingobium</taxon>
    </lineage>
</organism>
<evidence type="ECO:0000256" key="3">
    <source>
        <dbReference type="ARBA" id="ARBA00040298"/>
    </source>
</evidence>
<evidence type="ECO:0000313" key="6">
    <source>
        <dbReference type="Proteomes" id="UP000015527"/>
    </source>
</evidence>
<sequence length="555" mass="59931">MTIRYDALIIGGGHNGLVCAFYLARAGLKVRILERRDVIGGAAVTEEFHPGFRNSVASYTVSLLQPKVIADMRLADHGYRVIERPISNMLPQEDGGYLKLGGGLERTQAEFRRFSKHDAEALPAYYDALETVADVLRDLALKCPPNAGEGWRGLIDAAFQGRRLAGLPIEAQRDVLDLFTKSARSLLDGWFESEAVKAAFGFDAVVGNYASPDTPGSAYVLLHHVFGEVNGKKGAWGHVIGGMGTITRIMGEVCRALGVEISLESPVDRVLVDGGKVAGVRLESGKEIPALRVIANVGPKLLYGRMIGQSDLPPDFRRRMSGFKAGSGTFRMNVALSELPRFTCLPTSQPGGVGEHHRSGIIIAPTLDYMDRAFLDAKSHGWSKKPIVEMLIPSAVDDSLAPEGQHVASLFCQQFAPELPAKDDGTPRDWDAEESKAADTVIDTMEEYAPGFRASILGRQVLSPKGLERKFGLVGGDIMHGNLTLDQMWSARPVLGHGAYRGPVKGLYMCGSGTHPGGGVTGAPGHNCAHEVIADRRRFGNPYRRFVPSPAHSAD</sequence>
<feature type="domain" description="Amine oxidase" evidence="4">
    <location>
        <begin position="16"/>
        <end position="326"/>
    </location>
</feature>
<accession>T0HA44</accession>
<dbReference type="Proteomes" id="UP000015527">
    <property type="component" value="Unassembled WGS sequence"/>
</dbReference>
<gene>
    <name evidence="5" type="ORF">L284_20365</name>
</gene>
<dbReference type="GO" id="GO:0016491">
    <property type="term" value="F:oxidoreductase activity"/>
    <property type="evidence" value="ECO:0007669"/>
    <property type="project" value="InterPro"/>
</dbReference>
<evidence type="ECO:0000256" key="2">
    <source>
        <dbReference type="ARBA" id="ARBA00038825"/>
    </source>
</evidence>
<dbReference type="Gene3D" id="3.50.50.60">
    <property type="entry name" value="FAD/NAD(P)-binding domain"/>
    <property type="match status" value="2"/>
</dbReference>
<proteinExistence type="predicted"/>
<comment type="function">
    <text evidence="1">Probable oxidoreductase that may play a role as regulator of mitochondrial function.</text>
</comment>
<comment type="subunit">
    <text evidence="2">Interacts with COX5B; this interaction may contribute to localize PYROXD2 to the inner face of the inner mitochondrial membrane.</text>
</comment>
<protein>
    <recommendedName>
        <fullName evidence="3">Pyridine nucleotide-disulfide oxidoreductase domain-containing protein 2</fullName>
    </recommendedName>
</protein>
<dbReference type="RefSeq" id="WP_021235759.1">
    <property type="nucleotide sequence ID" value="NZ_ATHL01000138.1"/>
</dbReference>
<dbReference type="InterPro" id="IPR036188">
    <property type="entry name" value="FAD/NAD-bd_sf"/>
</dbReference>
<dbReference type="InterPro" id="IPR002937">
    <property type="entry name" value="Amino_oxidase"/>
</dbReference>
<evidence type="ECO:0000259" key="4">
    <source>
        <dbReference type="Pfam" id="PF01593"/>
    </source>
</evidence>
<comment type="caution">
    <text evidence="5">The sequence shown here is derived from an EMBL/GenBank/DDBJ whole genome shotgun (WGS) entry which is preliminary data.</text>
</comment>
<dbReference type="OrthoDB" id="9774675at2"/>
<name>T0HA44_9SPHN</name>
<dbReference type="PANTHER" id="PTHR10668">
    <property type="entry name" value="PHYTOENE DEHYDROGENASE"/>
    <property type="match status" value="1"/>
</dbReference>
<dbReference type="EMBL" id="ATHL01000138">
    <property type="protein sequence ID" value="EQB09003.1"/>
    <property type="molecule type" value="Genomic_DNA"/>
</dbReference>
<dbReference type="PANTHER" id="PTHR10668:SF103">
    <property type="entry name" value="PYRIDINE NUCLEOTIDE-DISULFIDE OXIDOREDUCTASE DOMAIN-CONTAINING PROTEIN 2"/>
    <property type="match status" value="1"/>
</dbReference>
<reference evidence="5 6" key="1">
    <citation type="journal article" date="2013" name="Genome Announc.">
        <title>Genome Sequence of Novosphingobium lindaniclasticum LE124T, Isolated from a Hexachlorocyclohexane Dumpsite.</title>
        <authorList>
            <person name="Saxena A."/>
            <person name="Nayyar N."/>
            <person name="Sangwan N."/>
            <person name="Kumari R."/>
            <person name="Khurana J.P."/>
            <person name="Lal R."/>
        </authorList>
    </citation>
    <scope>NUCLEOTIDE SEQUENCE [LARGE SCALE GENOMIC DNA]</scope>
    <source>
        <strain evidence="5 6">LE124</strain>
    </source>
</reference>
<dbReference type="PATRIC" id="fig|1096930.3.peg.4004"/>
<dbReference type="SUPFAM" id="SSF51905">
    <property type="entry name" value="FAD/NAD(P)-binding domain"/>
    <property type="match status" value="1"/>
</dbReference>